<dbReference type="EMBL" id="CP030840">
    <property type="protein sequence ID" value="AXC12105.1"/>
    <property type="molecule type" value="Genomic_DNA"/>
</dbReference>
<proteinExistence type="predicted"/>
<protein>
    <submittedName>
        <fullName evidence="1">Uncharacterized protein</fullName>
    </submittedName>
</protein>
<reference evidence="1 2" key="1">
    <citation type="journal article" date="2018" name="Front. Microbiol.">
        <title>Hydrolytic Capabilities as a Key to Environmental Success: Chitinolytic and Cellulolytic Acidobacteria From Acidic Sub-arctic Soils and Boreal Peatlands.</title>
        <authorList>
            <person name="Belova S.E."/>
            <person name="Ravin N.V."/>
            <person name="Pankratov T.A."/>
            <person name="Rakitin A.L."/>
            <person name="Ivanova A.A."/>
            <person name="Beletsky A.V."/>
            <person name="Mardanov A.V."/>
            <person name="Sinninghe Damste J.S."/>
            <person name="Dedysh S.N."/>
        </authorList>
    </citation>
    <scope>NUCLEOTIDE SEQUENCE [LARGE SCALE GENOMIC DNA]</scope>
    <source>
        <strain evidence="1 2">SBC82</strain>
    </source>
</reference>
<dbReference type="KEGG" id="abas:ACPOL_2797"/>
<evidence type="ECO:0000313" key="1">
    <source>
        <dbReference type="EMBL" id="AXC12105.1"/>
    </source>
</evidence>
<evidence type="ECO:0000313" key="2">
    <source>
        <dbReference type="Proteomes" id="UP000253606"/>
    </source>
</evidence>
<sequence>MWYCRMKMPRADRYKTVSLKTTDISAAREPAFDQDADVRLH</sequence>
<gene>
    <name evidence="1" type="ORF">ACPOL_2797</name>
</gene>
<keyword evidence="2" id="KW-1185">Reference proteome</keyword>
<dbReference type="AlphaFoldDB" id="A0A2Z5G0E1"/>
<dbReference type="Proteomes" id="UP000253606">
    <property type="component" value="Chromosome"/>
</dbReference>
<organism evidence="1 2">
    <name type="scientific">Acidisarcina polymorpha</name>
    <dbReference type="NCBI Taxonomy" id="2211140"/>
    <lineage>
        <taxon>Bacteria</taxon>
        <taxon>Pseudomonadati</taxon>
        <taxon>Acidobacteriota</taxon>
        <taxon>Terriglobia</taxon>
        <taxon>Terriglobales</taxon>
        <taxon>Acidobacteriaceae</taxon>
        <taxon>Acidisarcina</taxon>
    </lineage>
</organism>
<name>A0A2Z5G0E1_9BACT</name>
<accession>A0A2Z5G0E1</accession>